<evidence type="ECO:0000256" key="11">
    <source>
        <dbReference type="ARBA" id="ARBA00023180"/>
    </source>
</evidence>
<evidence type="ECO:0000256" key="12">
    <source>
        <dbReference type="ARBA" id="ARBA00023303"/>
    </source>
</evidence>
<keyword evidence="9" id="KW-0406">Ion transport</keyword>
<dbReference type="Gene3D" id="1.20.120.350">
    <property type="entry name" value="Voltage-gated potassium channels. Chain C"/>
    <property type="match status" value="1"/>
</dbReference>
<feature type="compositionally biased region" description="Acidic residues" evidence="13">
    <location>
        <begin position="381"/>
        <end position="391"/>
    </location>
</feature>
<evidence type="ECO:0000256" key="4">
    <source>
        <dbReference type="ARBA" id="ARBA00022673"/>
    </source>
</evidence>
<evidence type="ECO:0000256" key="6">
    <source>
        <dbReference type="ARBA" id="ARBA00022837"/>
    </source>
</evidence>
<dbReference type="SUPFAM" id="SSF81324">
    <property type="entry name" value="Voltage-gated potassium channels"/>
    <property type="match status" value="1"/>
</dbReference>
<evidence type="ECO:0000256" key="10">
    <source>
        <dbReference type="ARBA" id="ARBA00023136"/>
    </source>
</evidence>
<keyword evidence="5 14" id="KW-0812">Transmembrane</keyword>
<evidence type="ECO:0000256" key="8">
    <source>
        <dbReference type="ARBA" id="ARBA00022989"/>
    </source>
</evidence>
<feature type="transmembrane region" description="Helical" evidence="14">
    <location>
        <begin position="67"/>
        <end position="88"/>
    </location>
</feature>
<evidence type="ECO:0000256" key="1">
    <source>
        <dbReference type="ARBA" id="ARBA00004141"/>
    </source>
</evidence>
<dbReference type="EMBL" id="HBEN01005979">
    <property type="protein sequence ID" value="CAD8437784.1"/>
    <property type="molecule type" value="Transcribed_RNA"/>
</dbReference>
<dbReference type="AlphaFoldDB" id="A0A7S0GPV1"/>
<proteinExistence type="predicted"/>
<keyword evidence="8 14" id="KW-1133">Transmembrane helix</keyword>
<evidence type="ECO:0000256" key="9">
    <source>
        <dbReference type="ARBA" id="ARBA00023065"/>
    </source>
</evidence>
<comment type="subcellular location">
    <subcellularLocation>
        <location evidence="1">Membrane</location>
        <topology evidence="1">Multi-pass membrane protein</topology>
    </subcellularLocation>
</comment>
<dbReference type="GO" id="GO:0098703">
    <property type="term" value="P:calcium ion import across plasma membrane"/>
    <property type="evidence" value="ECO:0007669"/>
    <property type="project" value="TreeGrafter"/>
</dbReference>
<dbReference type="PANTHER" id="PTHR45628:SF7">
    <property type="entry name" value="VOLTAGE-DEPENDENT CALCIUM CHANNEL TYPE A SUBUNIT ALPHA-1"/>
    <property type="match status" value="1"/>
</dbReference>
<dbReference type="InterPro" id="IPR005821">
    <property type="entry name" value="Ion_trans_dom"/>
</dbReference>
<feature type="compositionally biased region" description="Basic and acidic residues" evidence="13">
    <location>
        <begin position="420"/>
        <end position="435"/>
    </location>
</feature>
<dbReference type="GO" id="GO:0005891">
    <property type="term" value="C:voltage-gated calcium channel complex"/>
    <property type="evidence" value="ECO:0007669"/>
    <property type="project" value="TreeGrafter"/>
</dbReference>
<reference evidence="16" key="1">
    <citation type="submission" date="2021-01" db="EMBL/GenBank/DDBJ databases">
        <authorList>
            <person name="Corre E."/>
            <person name="Pelletier E."/>
            <person name="Niang G."/>
            <person name="Scheremetjew M."/>
            <person name="Finn R."/>
            <person name="Kale V."/>
            <person name="Holt S."/>
            <person name="Cochrane G."/>
            <person name="Meng A."/>
            <person name="Brown T."/>
            <person name="Cohen L."/>
        </authorList>
    </citation>
    <scope>NUCLEOTIDE SEQUENCE</scope>
    <source>
        <strain evidence="16">CCAC1681</strain>
    </source>
</reference>
<feature type="domain" description="Ion transport" evidence="15">
    <location>
        <begin position="62"/>
        <end position="171"/>
    </location>
</feature>
<keyword evidence="7" id="KW-0851">Voltage-gated channel</keyword>
<dbReference type="PANTHER" id="PTHR45628">
    <property type="entry name" value="VOLTAGE-DEPENDENT CALCIUM CHANNEL TYPE A SUBUNIT ALPHA-1"/>
    <property type="match status" value="1"/>
</dbReference>
<dbReference type="GO" id="GO:0008331">
    <property type="term" value="F:high voltage-gated calcium channel activity"/>
    <property type="evidence" value="ECO:0007669"/>
    <property type="project" value="TreeGrafter"/>
</dbReference>
<sequence>MDTFPWIRRFIAAVMNHANAADAEGTVEKLDTAVSGPQGYALFVIPPSSAFRRRCWDVIKSSLFDRFIMVAIAMSTVITFVEFVPLAPGPAARVNVINDFFTVAFAAESALKIIALGFVLGRHAYLRDTFNCLDFAVVLMSVILWIAENGGDALGGIRGARFFKYLKFFKLKYIRFLRIGLQLRNMSGGHLAAIYRKAIEPDSAKVKATMRKARAVFAERFCETIHANLRDLPLPVADGAADLIEELWREGYDAEAIMTTSQHMHAVRHNVNPENLELVYEWLAFRAKHGEKTAFLDAMIFARDAMAELGDDGVQRLTRESLPARAETFTMLPEERQFARDVAGELRRRKGANSVSGSTHDSTESLEDSRRRRRGGGAELTLDDGGDDDDDMNNHPGMRYGREGRKLRHGHGVDSTYQTAEERLAGEELDRRGERQIAGAFGGKKTR</sequence>
<name>A0A7S0GPV1_MICPS</name>
<dbReference type="Pfam" id="PF00520">
    <property type="entry name" value="Ion_trans"/>
    <property type="match status" value="1"/>
</dbReference>
<feature type="transmembrane region" description="Helical" evidence="14">
    <location>
        <begin position="100"/>
        <end position="121"/>
    </location>
</feature>
<evidence type="ECO:0000256" key="2">
    <source>
        <dbReference type="ARBA" id="ARBA00022448"/>
    </source>
</evidence>
<keyword evidence="2" id="KW-0813">Transport</keyword>
<feature type="transmembrane region" description="Helical" evidence="14">
    <location>
        <begin position="128"/>
        <end position="147"/>
    </location>
</feature>
<keyword evidence="12" id="KW-0407">Ion channel</keyword>
<keyword evidence="10 14" id="KW-0472">Membrane</keyword>
<gene>
    <name evidence="16" type="ORF">MSP1401_LOCUS4869</name>
</gene>
<protein>
    <recommendedName>
        <fullName evidence="15">Ion transport domain-containing protein</fullName>
    </recommendedName>
</protein>
<evidence type="ECO:0000256" key="3">
    <source>
        <dbReference type="ARBA" id="ARBA00022568"/>
    </source>
</evidence>
<dbReference type="InterPro" id="IPR050599">
    <property type="entry name" value="VDCC_alpha-1_subunit"/>
</dbReference>
<keyword evidence="6" id="KW-0106">Calcium</keyword>
<evidence type="ECO:0000259" key="15">
    <source>
        <dbReference type="Pfam" id="PF00520"/>
    </source>
</evidence>
<evidence type="ECO:0000256" key="5">
    <source>
        <dbReference type="ARBA" id="ARBA00022692"/>
    </source>
</evidence>
<dbReference type="InterPro" id="IPR027359">
    <property type="entry name" value="Volt_channel_dom_sf"/>
</dbReference>
<evidence type="ECO:0000256" key="14">
    <source>
        <dbReference type="SAM" id="Phobius"/>
    </source>
</evidence>
<feature type="compositionally biased region" description="Basic and acidic residues" evidence="13">
    <location>
        <begin position="361"/>
        <end position="370"/>
    </location>
</feature>
<keyword evidence="11" id="KW-0325">Glycoprotein</keyword>
<evidence type="ECO:0000313" key="16">
    <source>
        <dbReference type="EMBL" id="CAD8437784.1"/>
    </source>
</evidence>
<organism evidence="16">
    <name type="scientific">Micromonas pusilla</name>
    <name type="common">Picoplanktonic green alga</name>
    <name type="synonym">Chromulina pusilla</name>
    <dbReference type="NCBI Taxonomy" id="38833"/>
    <lineage>
        <taxon>Eukaryota</taxon>
        <taxon>Viridiplantae</taxon>
        <taxon>Chlorophyta</taxon>
        <taxon>Mamiellophyceae</taxon>
        <taxon>Mamiellales</taxon>
        <taxon>Mamiellaceae</taxon>
        <taxon>Micromonas</taxon>
    </lineage>
</organism>
<keyword evidence="4" id="KW-0107">Calcium channel</keyword>
<evidence type="ECO:0000256" key="13">
    <source>
        <dbReference type="SAM" id="MobiDB-lite"/>
    </source>
</evidence>
<evidence type="ECO:0000256" key="7">
    <source>
        <dbReference type="ARBA" id="ARBA00022882"/>
    </source>
</evidence>
<feature type="region of interest" description="Disordered" evidence="13">
    <location>
        <begin position="345"/>
        <end position="447"/>
    </location>
</feature>
<accession>A0A7S0GPV1</accession>
<keyword evidence="3" id="KW-0109">Calcium transport</keyword>